<comment type="subcellular location">
    <subcellularLocation>
        <location evidence="1">Cell membrane</location>
        <topology evidence="1">Multi-pass membrane protein</topology>
    </subcellularLocation>
</comment>
<dbReference type="InterPro" id="IPR050622">
    <property type="entry name" value="CPA3_antiporter_subunitB"/>
</dbReference>
<protein>
    <submittedName>
        <fullName evidence="10">Uncharacterized protein</fullName>
    </submittedName>
</protein>
<dbReference type="Proteomes" id="UP000787672">
    <property type="component" value="Unassembled WGS sequence"/>
</dbReference>
<organism evidence="10 11">
    <name type="scientific">Dysosmobacter acutus</name>
    <dbReference type="NCBI Taxonomy" id="2841504"/>
    <lineage>
        <taxon>Bacteria</taxon>
        <taxon>Bacillati</taxon>
        <taxon>Bacillota</taxon>
        <taxon>Clostridia</taxon>
        <taxon>Eubacteriales</taxon>
        <taxon>Oscillospiraceae</taxon>
        <taxon>Dysosmobacter</taxon>
    </lineage>
</organism>
<reference evidence="10 11" key="1">
    <citation type="submission" date="2021-06" db="EMBL/GenBank/DDBJ databases">
        <authorList>
            <person name="Sun Q."/>
            <person name="Li D."/>
        </authorList>
    </citation>
    <scope>NUCLEOTIDE SEQUENCE [LARGE SCALE GENOMIC DNA]</scope>
    <source>
        <strain evidence="10 11">MSJ-2</strain>
    </source>
</reference>
<feature type="domain" description="Na+/H+ antiporter MnhB subunit-related protein" evidence="8">
    <location>
        <begin position="164"/>
        <end position="279"/>
    </location>
</feature>
<dbReference type="InterPro" id="IPR046806">
    <property type="entry name" value="MrpA_C/MbhE"/>
</dbReference>
<evidence type="ECO:0000259" key="8">
    <source>
        <dbReference type="Pfam" id="PF04039"/>
    </source>
</evidence>
<dbReference type="EMBL" id="JAHLQN010000001">
    <property type="protein sequence ID" value="MBU5626246.1"/>
    <property type="molecule type" value="Genomic_DNA"/>
</dbReference>
<proteinExistence type="inferred from homology"/>
<keyword evidence="5 7" id="KW-1133">Transmembrane helix</keyword>
<evidence type="ECO:0000256" key="5">
    <source>
        <dbReference type="ARBA" id="ARBA00022989"/>
    </source>
</evidence>
<evidence type="ECO:0000256" key="2">
    <source>
        <dbReference type="ARBA" id="ARBA00009425"/>
    </source>
</evidence>
<evidence type="ECO:0000256" key="6">
    <source>
        <dbReference type="ARBA" id="ARBA00023136"/>
    </source>
</evidence>
<evidence type="ECO:0000256" key="3">
    <source>
        <dbReference type="ARBA" id="ARBA00022475"/>
    </source>
</evidence>
<dbReference type="Pfam" id="PF20501">
    <property type="entry name" value="MbhE"/>
    <property type="match status" value="1"/>
</dbReference>
<evidence type="ECO:0000313" key="10">
    <source>
        <dbReference type="EMBL" id="MBU5626246.1"/>
    </source>
</evidence>
<feature type="transmembrane region" description="Helical" evidence="7">
    <location>
        <begin position="53"/>
        <end position="76"/>
    </location>
</feature>
<dbReference type="PANTHER" id="PTHR33932:SF4">
    <property type="entry name" value="NA(+)_H(+) ANTIPORTER SUBUNIT B"/>
    <property type="match status" value="1"/>
</dbReference>
<keyword evidence="6 7" id="KW-0472">Membrane</keyword>
<evidence type="ECO:0000313" key="11">
    <source>
        <dbReference type="Proteomes" id="UP000787672"/>
    </source>
</evidence>
<feature type="transmembrane region" description="Helical" evidence="7">
    <location>
        <begin position="197"/>
        <end position="217"/>
    </location>
</feature>
<feature type="transmembrane region" description="Helical" evidence="7">
    <location>
        <begin position="229"/>
        <end position="247"/>
    </location>
</feature>
<feature type="transmembrane region" description="Helical" evidence="7">
    <location>
        <begin position="267"/>
        <end position="286"/>
    </location>
</feature>
<sequence>MSKWSHFADWVNGDYQPREYVLFTMATKPRRERRSEEEESRQDQRHLRSFFRFYPIAAVAITLCMVGILLVTALSLPPFGNPDNPTNNDVAEHYIEMSEEETGATNAVTGMILNYRGFDTFGESCVLFLAVNCVIMLLRRDDEENSIRLRGKRECIEEAPADLILQQAARLMIPLIVLFGAYVLLNGHSSPGGGFSGGTILGGALILFSAAFGFSALQTYLDYDVYNVVRVLGLGVYAVLYAFYIFVGANGLGSHISTEHGGLIAPIEIAVGIVVACTIYGFYALFARGEI</sequence>
<name>A0ABS6F9D9_9FIRM</name>
<keyword evidence="11" id="KW-1185">Reference proteome</keyword>
<comment type="similarity">
    <text evidence="2">Belongs to the CPA3 antiporters (TC 2.A.63) subunit B family.</text>
</comment>
<evidence type="ECO:0000256" key="7">
    <source>
        <dbReference type="SAM" id="Phobius"/>
    </source>
</evidence>
<gene>
    <name evidence="10" type="ORF">KQI82_04830</name>
</gene>
<evidence type="ECO:0000256" key="4">
    <source>
        <dbReference type="ARBA" id="ARBA00022692"/>
    </source>
</evidence>
<feature type="domain" description="MrpA C-terminal/MbhE" evidence="9">
    <location>
        <begin position="84"/>
        <end position="140"/>
    </location>
</feature>
<evidence type="ECO:0000259" key="9">
    <source>
        <dbReference type="Pfam" id="PF20501"/>
    </source>
</evidence>
<feature type="transmembrane region" description="Helical" evidence="7">
    <location>
        <begin position="168"/>
        <end position="185"/>
    </location>
</feature>
<dbReference type="RefSeq" id="WP_216631755.1">
    <property type="nucleotide sequence ID" value="NZ_JAHLQN010000001.1"/>
</dbReference>
<keyword evidence="4 7" id="KW-0812">Transmembrane</keyword>
<dbReference type="PANTHER" id="PTHR33932">
    <property type="entry name" value="NA(+)/H(+) ANTIPORTER SUBUNIT B"/>
    <property type="match status" value="1"/>
</dbReference>
<dbReference type="InterPro" id="IPR007182">
    <property type="entry name" value="MnhB"/>
</dbReference>
<evidence type="ECO:0000256" key="1">
    <source>
        <dbReference type="ARBA" id="ARBA00004651"/>
    </source>
</evidence>
<keyword evidence="3" id="KW-1003">Cell membrane</keyword>
<comment type="caution">
    <text evidence="10">The sequence shown here is derived from an EMBL/GenBank/DDBJ whole genome shotgun (WGS) entry which is preliminary data.</text>
</comment>
<dbReference type="Pfam" id="PF04039">
    <property type="entry name" value="MnhB"/>
    <property type="match status" value="1"/>
</dbReference>
<feature type="transmembrane region" description="Helical" evidence="7">
    <location>
        <begin position="121"/>
        <end position="138"/>
    </location>
</feature>
<accession>A0ABS6F9D9</accession>